<dbReference type="GO" id="GO:0032259">
    <property type="term" value="P:methylation"/>
    <property type="evidence" value="ECO:0007669"/>
    <property type="project" value="UniProtKB-KW"/>
</dbReference>
<dbReference type="EC" id="2.1.1.193" evidence="10"/>
<dbReference type="Gene3D" id="3.40.1280.10">
    <property type="match status" value="1"/>
</dbReference>
<proteinExistence type="inferred from homology"/>
<evidence type="ECO:0000313" key="12">
    <source>
        <dbReference type="EMBL" id="ERJ94362.1"/>
    </source>
</evidence>
<evidence type="ECO:0000256" key="3">
    <source>
        <dbReference type="ARBA" id="ARBA00022490"/>
    </source>
</evidence>
<keyword evidence="6 10" id="KW-0808">Transferase</keyword>
<evidence type="ECO:0000256" key="7">
    <source>
        <dbReference type="ARBA" id="ARBA00022691"/>
    </source>
</evidence>
<dbReference type="PANTHER" id="PTHR30027:SF3">
    <property type="entry name" value="16S RRNA (URACIL(1498)-N(3))-METHYLTRANSFERASE"/>
    <property type="match status" value="1"/>
</dbReference>
<name>A0ABN0P1G0_TRELE</name>
<keyword evidence="5 10" id="KW-0489">Methyltransferase</keyword>
<comment type="similarity">
    <text evidence="2 10">Belongs to the RNA methyltransferase RsmE family.</text>
</comment>
<dbReference type="Proteomes" id="UP000016649">
    <property type="component" value="Unassembled WGS sequence"/>
</dbReference>
<reference evidence="12 13" key="1">
    <citation type="submission" date="2013-08" db="EMBL/GenBank/DDBJ databases">
        <authorList>
            <person name="Weinstock G."/>
            <person name="Sodergren E."/>
            <person name="Wylie T."/>
            <person name="Fulton L."/>
            <person name="Fulton R."/>
            <person name="Fronick C."/>
            <person name="O'Laughlin M."/>
            <person name="Godfrey J."/>
            <person name="Miner T."/>
            <person name="Herter B."/>
            <person name="Appelbaum E."/>
            <person name="Cordes M."/>
            <person name="Lek S."/>
            <person name="Wollam A."/>
            <person name="Pepin K.H."/>
            <person name="Palsikar V.B."/>
            <person name="Mitreva M."/>
            <person name="Wilson R.K."/>
        </authorList>
    </citation>
    <scope>NUCLEOTIDE SEQUENCE [LARGE SCALE GENOMIC DNA]</scope>
    <source>
        <strain evidence="12 13">ATCC 700332</strain>
    </source>
</reference>
<dbReference type="GO" id="GO:0008168">
    <property type="term" value="F:methyltransferase activity"/>
    <property type="evidence" value="ECO:0007669"/>
    <property type="project" value="UniProtKB-KW"/>
</dbReference>
<accession>A0ABN0P1G0</accession>
<dbReference type="PANTHER" id="PTHR30027">
    <property type="entry name" value="RIBOSOMAL RNA SMALL SUBUNIT METHYLTRANSFERASE E"/>
    <property type="match status" value="1"/>
</dbReference>
<evidence type="ECO:0000256" key="8">
    <source>
        <dbReference type="ARBA" id="ARBA00025699"/>
    </source>
</evidence>
<evidence type="ECO:0000256" key="4">
    <source>
        <dbReference type="ARBA" id="ARBA00022552"/>
    </source>
</evidence>
<comment type="subcellular location">
    <subcellularLocation>
        <location evidence="1 10">Cytoplasm</location>
    </subcellularLocation>
</comment>
<organism evidence="12 13">
    <name type="scientific">Treponema lecithinolyticum ATCC 700332</name>
    <dbReference type="NCBI Taxonomy" id="1321815"/>
    <lineage>
        <taxon>Bacteria</taxon>
        <taxon>Pseudomonadati</taxon>
        <taxon>Spirochaetota</taxon>
        <taxon>Spirochaetia</taxon>
        <taxon>Spirochaetales</taxon>
        <taxon>Treponemataceae</taxon>
        <taxon>Treponema</taxon>
    </lineage>
</organism>
<sequence length="265" mass="29005">MNIVLFSEKENGFLPAADTRTRHICDILKKKTGDSFEAGIENKTAGTALITAIDKTGLYFTFTEKTEGQKPFPVDLIIGFPRPIQLKRLLRDVSSLGVSRIFLTGTELGEKSYMSSKLMERGAVYAALKEGSVQAKSAHVPFCTVYPSTEKCLSALGSNKDIFVCLDNAQPQMSLSTFLSQKLKDKKYREDAAPSGTKAVQNCSARQSGIRITAAIGSERGWSERERNLFKQKGFTLCSMGERVLRTETACTAATVIILQALGVL</sequence>
<dbReference type="RefSeq" id="WP_021686735.1">
    <property type="nucleotide sequence ID" value="NZ_KI260561.1"/>
</dbReference>
<dbReference type="PIRSF" id="PIRSF015601">
    <property type="entry name" value="MTase_slr0722"/>
    <property type="match status" value="1"/>
</dbReference>
<dbReference type="CDD" id="cd18084">
    <property type="entry name" value="RsmE-like"/>
    <property type="match status" value="1"/>
</dbReference>
<protein>
    <recommendedName>
        <fullName evidence="10">Ribosomal RNA small subunit methyltransferase E</fullName>
        <ecNumber evidence="10">2.1.1.193</ecNumber>
    </recommendedName>
</protein>
<evidence type="ECO:0000256" key="10">
    <source>
        <dbReference type="PIRNR" id="PIRNR015601"/>
    </source>
</evidence>
<keyword evidence="13" id="KW-1185">Reference proteome</keyword>
<dbReference type="Pfam" id="PF04452">
    <property type="entry name" value="Methyltrans_RNA"/>
    <property type="match status" value="1"/>
</dbReference>
<dbReference type="InterPro" id="IPR029026">
    <property type="entry name" value="tRNA_m1G_MTases_N"/>
</dbReference>
<comment type="catalytic activity">
    <reaction evidence="9 10">
        <text>uridine(1498) in 16S rRNA + S-adenosyl-L-methionine = N(3)-methyluridine(1498) in 16S rRNA + S-adenosyl-L-homocysteine + H(+)</text>
        <dbReference type="Rhea" id="RHEA:42920"/>
        <dbReference type="Rhea" id="RHEA-COMP:10283"/>
        <dbReference type="Rhea" id="RHEA-COMP:10284"/>
        <dbReference type="ChEBI" id="CHEBI:15378"/>
        <dbReference type="ChEBI" id="CHEBI:57856"/>
        <dbReference type="ChEBI" id="CHEBI:59789"/>
        <dbReference type="ChEBI" id="CHEBI:65315"/>
        <dbReference type="ChEBI" id="CHEBI:74502"/>
        <dbReference type="EC" id="2.1.1.193"/>
    </reaction>
</comment>
<evidence type="ECO:0000313" key="13">
    <source>
        <dbReference type="Proteomes" id="UP000016649"/>
    </source>
</evidence>
<comment type="caution">
    <text evidence="12">The sequence shown here is derived from an EMBL/GenBank/DDBJ whole genome shotgun (WGS) entry which is preliminary data.</text>
</comment>
<dbReference type="NCBIfam" id="TIGR00046">
    <property type="entry name" value="RsmE family RNA methyltransferase"/>
    <property type="match status" value="1"/>
</dbReference>
<keyword evidence="7 10" id="KW-0949">S-adenosyl-L-methionine</keyword>
<dbReference type="InterPro" id="IPR006700">
    <property type="entry name" value="RsmE"/>
</dbReference>
<evidence type="ECO:0000256" key="6">
    <source>
        <dbReference type="ARBA" id="ARBA00022679"/>
    </source>
</evidence>
<evidence type="ECO:0000256" key="1">
    <source>
        <dbReference type="ARBA" id="ARBA00004496"/>
    </source>
</evidence>
<comment type="function">
    <text evidence="8 10">Specifically methylates the N3 position of the uracil ring of uridine 1498 (m3U1498) in 16S rRNA. Acts on the fully assembled 30S ribosomal subunit.</text>
</comment>
<feature type="domain" description="Ribosomal RNA small subunit methyltransferase E methyltransferase" evidence="11">
    <location>
        <begin position="70"/>
        <end position="258"/>
    </location>
</feature>
<dbReference type="SUPFAM" id="SSF75217">
    <property type="entry name" value="alpha/beta knot"/>
    <property type="match status" value="1"/>
</dbReference>
<evidence type="ECO:0000256" key="2">
    <source>
        <dbReference type="ARBA" id="ARBA00005528"/>
    </source>
</evidence>
<dbReference type="EMBL" id="AWVH01000005">
    <property type="protein sequence ID" value="ERJ94362.1"/>
    <property type="molecule type" value="Genomic_DNA"/>
</dbReference>
<keyword evidence="4 10" id="KW-0698">rRNA processing</keyword>
<dbReference type="InterPro" id="IPR046886">
    <property type="entry name" value="RsmE_MTase_dom"/>
</dbReference>
<evidence type="ECO:0000259" key="11">
    <source>
        <dbReference type="Pfam" id="PF04452"/>
    </source>
</evidence>
<evidence type="ECO:0000256" key="9">
    <source>
        <dbReference type="ARBA" id="ARBA00047944"/>
    </source>
</evidence>
<dbReference type="InterPro" id="IPR029028">
    <property type="entry name" value="Alpha/beta_knot_MTases"/>
</dbReference>
<gene>
    <name evidence="12" type="ORF">HMPREF9193_00334</name>
</gene>
<evidence type="ECO:0000256" key="5">
    <source>
        <dbReference type="ARBA" id="ARBA00022603"/>
    </source>
</evidence>
<keyword evidence="3 10" id="KW-0963">Cytoplasm</keyword>